<keyword evidence="2" id="KW-0238">DNA-binding</keyword>
<dbReference type="Proteomes" id="UP000622890">
    <property type="component" value="Unassembled WGS sequence"/>
</dbReference>
<keyword evidence="6" id="KW-1185">Reference proteome</keyword>
<evidence type="ECO:0000256" key="1">
    <source>
        <dbReference type="ARBA" id="ARBA00023015"/>
    </source>
</evidence>
<evidence type="ECO:0000313" key="6">
    <source>
        <dbReference type="Proteomes" id="UP000622890"/>
    </source>
</evidence>
<protein>
    <submittedName>
        <fullName evidence="5">TetR/AcrR family transcriptional regulator</fullName>
    </submittedName>
</protein>
<dbReference type="InterPro" id="IPR001647">
    <property type="entry name" value="HTH_TetR"/>
</dbReference>
<dbReference type="SUPFAM" id="SSF46689">
    <property type="entry name" value="Homeodomain-like"/>
    <property type="match status" value="1"/>
</dbReference>
<feature type="domain" description="HTH tetR-type" evidence="4">
    <location>
        <begin position="16"/>
        <end position="60"/>
    </location>
</feature>
<dbReference type="Gene3D" id="1.10.357.10">
    <property type="entry name" value="Tetracycline Repressor, domain 2"/>
    <property type="match status" value="1"/>
</dbReference>
<dbReference type="PANTHER" id="PTHR30055:SF234">
    <property type="entry name" value="HTH-TYPE TRANSCRIPTIONAL REGULATOR BETI"/>
    <property type="match status" value="1"/>
</dbReference>
<proteinExistence type="predicted"/>
<dbReference type="Pfam" id="PF00440">
    <property type="entry name" value="TetR_N"/>
    <property type="match status" value="1"/>
</dbReference>
<evidence type="ECO:0000256" key="2">
    <source>
        <dbReference type="ARBA" id="ARBA00023125"/>
    </source>
</evidence>
<dbReference type="PANTHER" id="PTHR30055">
    <property type="entry name" value="HTH-TYPE TRANSCRIPTIONAL REGULATOR RUTR"/>
    <property type="match status" value="1"/>
</dbReference>
<name>A0A934T398_9BURK</name>
<organism evidence="5 6">
    <name type="scientific">Noviherbaspirillum pedocola</name>
    <dbReference type="NCBI Taxonomy" id="2801341"/>
    <lineage>
        <taxon>Bacteria</taxon>
        <taxon>Pseudomonadati</taxon>
        <taxon>Pseudomonadota</taxon>
        <taxon>Betaproteobacteria</taxon>
        <taxon>Burkholderiales</taxon>
        <taxon>Oxalobacteraceae</taxon>
        <taxon>Noviherbaspirillum</taxon>
    </lineage>
</organism>
<evidence type="ECO:0000313" key="5">
    <source>
        <dbReference type="EMBL" id="MBK4738704.1"/>
    </source>
</evidence>
<sequence>MSSMKGEDTRNIIKVAARRLFALRGIDGVSVRDIAAAAEQRNSGSINYYFRSKEALVSELVVDGAKAINERRNAMLDGLEAARGSLTLRKVVDVLVRSTFGPEDGLEDHTYLRFIAWLQMNHRDLFLAALDNTWNTGYQRCLAHIRALLPSLPAAVLNQRLVFMGLYLNATLSAREAALDAAGVGGHGFWDAAYTMDNLTDTVLALLEGKPSAATTKQL</sequence>
<dbReference type="AlphaFoldDB" id="A0A934T398"/>
<dbReference type="EMBL" id="JAEPBG010000025">
    <property type="protein sequence ID" value="MBK4738704.1"/>
    <property type="molecule type" value="Genomic_DNA"/>
</dbReference>
<evidence type="ECO:0000256" key="3">
    <source>
        <dbReference type="ARBA" id="ARBA00023163"/>
    </source>
</evidence>
<dbReference type="RefSeq" id="WP_200598074.1">
    <property type="nucleotide sequence ID" value="NZ_JAEPBG010000025.1"/>
</dbReference>
<dbReference type="GO" id="GO:0003700">
    <property type="term" value="F:DNA-binding transcription factor activity"/>
    <property type="evidence" value="ECO:0007669"/>
    <property type="project" value="TreeGrafter"/>
</dbReference>
<dbReference type="GO" id="GO:0000976">
    <property type="term" value="F:transcription cis-regulatory region binding"/>
    <property type="evidence" value="ECO:0007669"/>
    <property type="project" value="TreeGrafter"/>
</dbReference>
<dbReference type="InterPro" id="IPR009057">
    <property type="entry name" value="Homeodomain-like_sf"/>
</dbReference>
<reference evidence="5" key="1">
    <citation type="submission" date="2021-01" db="EMBL/GenBank/DDBJ databases">
        <title>Genome sequence of strain Noviherbaspirillum sp. DKR-6.</title>
        <authorList>
            <person name="Chaudhary D.K."/>
        </authorList>
    </citation>
    <scope>NUCLEOTIDE SEQUENCE</scope>
    <source>
        <strain evidence="5">DKR-6</strain>
    </source>
</reference>
<keyword evidence="1" id="KW-0805">Transcription regulation</keyword>
<gene>
    <name evidence="5" type="ORF">JJB74_29175</name>
</gene>
<evidence type="ECO:0000259" key="4">
    <source>
        <dbReference type="Pfam" id="PF00440"/>
    </source>
</evidence>
<dbReference type="InterPro" id="IPR050109">
    <property type="entry name" value="HTH-type_TetR-like_transc_reg"/>
</dbReference>
<keyword evidence="3" id="KW-0804">Transcription</keyword>
<comment type="caution">
    <text evidence="5">The sequence shown here is derived from an EMBL/GenBank/DDBJ whole genome shotgun (WGS) entry which is preliminary data.</text>
</comment>
<accession>A0A934T398</accession>